<protein>
    <recommendedName>
        <fullName evidence="1">AB hydrolase-1 domain-containing protein</fullName>
    </recommendedName>
</protein>
<dbReference type="Gene3D" id="3.40.50.1820">
    <property type="entry name" value="alpha/beta hydrolase"/>
    <property type="match status" value="1"/>
</dbReference>
<feature type="domain" description="AB hydrolase-1" evidence="1">
    <location>
        <begin position="62"/>
        <end position="132"/>
    </location>
</feature>
<evidence type="ECO:0000259" key="1">
    <source>
        <dbReference type="Pfam" id="PF00561"/>
    </source>
</evidence>
<accession>A0A4Z0WKY7</accession>
<name>A0A4Z0WKY7_9GAMM</name>
<dbReference type="SUPFAM" id="SSF53474">
    <property type="entry name" value="alpha/beta-Hydrolases"/>
    <property type="match status" value="1"/>
</dbReference>
<proteinExistence type="predicted"/>
<comment type="caution">
    <text evidence="2">The sequence shown here is derived from an EMBL/GenBank/DDBJ whole genome shotgun (WGS) entry which is preliminary data.</text>
</comment>
<dbReference type="AlphaFoldDB" id="A0A4Z0WKY7"/>
<evidence type="ECO:0000313" key="2">
    <source>
        <dbReference type="EMBL" id="TGG95895.1"/>
    </source>
</evidence>
<evidence type="ECO:0000313" key="3">
    <source>
        <dbReference type="Proteomes" id="UP000297475"/>
    </source>
</evidence>
<keyword evidence="3" id="KW-1185">Reference proteome</keyword>
<dbReference type="InterPro" id="IPR029058">
    <property type="entry name" value="AB_hydrolase_fold"/>
</dbReference>
<gene>
    <name evidence="2" type="ORF">E4656_05715</name>
</gene>
<dbReference type="RefSeq" id="WP_135481927.1">
    <property type="nucleotide sequence ID" value="NZ_SRMF01000001.1"/>
</dbReference>
<sequence>MKSSSELFPVTLLSAELKEDWNEDTYLLKPNNSGDSTVEIALTRFSLAQKRSGVPLLWLPPFLHGRLEWLDEWTQHLMFLLQRGYDVWFLEWRGHGASRFNMNWSRNTLLEIAQCDLPAVCAFIEEQVDQAPLVVAERSATQVWVAAHEREPGSRDPMPPMRGAVLLWPRVGPVSVAAYARAMGWEDQHLELTRQMVRRLDHHESLNRILFDQLLFGQPQRLRKWRAATQPGAYCVVESPNWEKVTHKWTDSVAGDQGAVRFMEPEALDSALLERWVGEVLHRRRETENA</sequence>
<dbReference type="OrthoDB" id="7813811at2"/>
<dbReference type="Pfam" id="PF00561">
    <property type="entry name" value="Abhydrolase_1"/>
    <property type="match status" value="1"/>
</dbReference>
<dbReference type="EMBL" id="SRMF01000001">
    <property type="protein sequence ID" value="TGG95895.1"/>
    <property type="molecule type" value="Genomic_DNA"/>
</dbReference>
<organism evidence="2 3">
    <name type="scientific">Natronospirillum operosum</name>
    <dbReference type="NCBI Taxonomy" id="2759953"/>
    <lineage>
        <taxon>Bacteria</taxon>
        <taxon>Pseudomonadati</taxon>
        <taxon>Pseudomonadota</taxon>
        <taxon>Gammaproteobacteria</taxon>
        <taxon>Oceanospirillales</taxon>
        <taxon>Natronospirillaceae</taxon>
        <taxon>Natronospirillum</taxon>
    </lineage>
</organism>
<dbReference type="InterPro" id="IPR000073">
    <property type="entry name" value="AB_hydrolase_1"/>
</dbReference>
<reference evidence="2 3" key="1">
    <citation type="submission" date="2019-04" db="EMBL/GenBank/DDBJ databases">
        <title>Natronospirillum operosus gen. nov., sp. nov., a haloalkaliphilic satellite isolated from decaying biomass of laboratory culture of cyanobacterium Geitlerinema sp. and proposal of Natronospirillaceae fam. nov. and Saccharospirillaceae fam. nov.</title>
        <authorList>
            <person name="Kevbrin V."/>
            <person name="Boltyanskaya Y."/>
            <person name="Koziaeva V."/>
            <person name="Grouzdev D.S."/>
            <person name="Park M."/>
            <person name="Cho J."/>
        </authorList>
    </citation>
    <scope>NUCLEOTIDE SEQUENCE [LARGE SCALE GENOMIC DNA]</scope>
    <source>
        <strain evidence="2 3">G-116</strain>
    </source>
</reference>
<dbReference type="Proteomes" id="UP000297475">
    <property type="component" value="Unassembled WGS sequence"/>
</dbReference>